<feature type="region of interest" description="Disordered" evidence="4">
    <location>
        <begin position="19"/>
        <end position="99"/>
    </location>
</feature>
<dbReference type="FunFam" id="3.30.70.60:FF:000001">
    <property type="entry name" value="Elongation factor 1-beta 1 like"/>
    <property type="match status" value="1"/>
</dbReference>
<dbReference type="GO" id="GO:0005853">
    <property type="term" value="C:eukaryotic translation elongation factor 1 complex"/>
    <property type="evidence" value="ECO:0007669"/>
    <property type="project" value="InterPro"/>
</dbReference>
<dbReference type="Gene3D" id="3.30.70.60">
    <property type="match status" value="1"/>
</dbReference>
<dbReference type="InterPro" id="IPR014717">
    <property type="entry name" value="Transl_elong_EF1B/ribsomal_bS6"/>
</dbReference>
<dbReference type="Proteomes" id="UP000332933">
    <property type="component" value="Unassembled WGS sequence"/>
</dbReference>
<dbReference type="PANTHER" id="PTHR11595:SF21">
    <property type="entry name" value="ELONGATION FACTOR 1-BETA"/>
    <property type="match status" value="1"/>
</dbReference>
<evidence type="ECO:0000256" key="2">
    <source>
        <dbReference type="ARBA" id="ARBA00022768"/>
    </source>
</evidence>
<dbReference type="CDD" id="cd00292">
    <property type="entry name" value="EF1B"/>
    <property type="match status" value="1"/>
</dbReference>
<evidence type="ECO:0000256" key="3">
    <source>
        <dbReference type="ARBA" id="ARBA00022917"/>
    </source>
</evidence>
<dbReference type="PANTHER" id="PTHR11595">
    <property type="entry name" value="EF-HAND AND COILED-COIL DOMAIN-CONTAINING FAMILY MEMBER"/>
    <property type="match status" value="1"/>
</dbReference>
<evidence type="ECO:0000313" key="8">
    <source>
        <dbReference type="Proteomes" id="UP000332933"/>
    </source>
</evidence>
<feature type="domain" description="Translation elongation factor EF1B beta/delta subunit guanine nucleotide exchange" evidence="5">
    <location>
        <begin position="100"/>
        <end position="187"/>
    </location>
</feature>
<dbReference type="EMBL" id="VJMH01006379">
    <property type="protein sequence ID" value="KAF0690377.1"/>
    <property type="molecule type" value="Genomic_DNA"/>
</dbReference>
<dbReference type="EMBL" id="CAADRA010006400">
    <property type="protein sequence ID" value="VFT94950.1"/>
    <property type="molecule type" value="Genomic_DNA"/>
</dbReference>
<dbReference type="SMART" id="SM00888">
    <property type="entry name" value="EF1_GNE"/>
    <property type="match status" value="1"/>
</dbReference>
<dbReference type="AlphaFoldDB" id="A0A485L9S1"/>
<gene>
    <name evidence="7" type="primary">Aste57867_18212</name>
    <name evidence="6" type="ORF">As57867_018150</name>
    <name evidence="7" type="ORF">ASTE57867_18212</name>
</gene>
<feature type="compositionally biased region" description="Acidic residues" evidence="4">
    <location>
        <begin position="58"/>
        <end position="75"/>
    </location>
</feature>
<comment type="similarity">
    <text evidence="1">Belongs to the EF-1-beta/EF-1-delta family.</text>
</comment>
<dbReference type="GO" id="GO:0005829">
    <property type="term" value="C:cytosol"/>
    <property type="evidence" value="ECO:0007669"/>
    <property type="project" value="TreeGrafter"/>
</dbReference>
<dbReference type="InterPro" id="IPR014038">
    <property type="entry name" value="EF1B_bsu/dsu_GNE"/>
</dbReference>
<keyword evidence="8" id="KW-1185">Reference proteome</keyword>
<evidence type="ECO:0000256" key="1">
    <source>
        <dbReference type="ARBA" id="ARBA00007411"/>
    </source>
</evidence>
<dbReference type="Pfam" id="PF00736">
    <property type="entry name" value="EF1_GNE"/>
    <property type="match status" value="1"/>
</dbReference>
<name>A0A485L9S1_9STRA</name>
<accession>A0A485L9S1</accession>
<keyword evidence="2" id="KW-0251">Elongation factor</keyword>
<evidence type="ECO:0000313" key="7">
    <source>
        <dbReference type="EMBL" id="VFT94950.1"/>
    </source>
</evidence>
<protein>
    <submittedName>
        <fullName evidence="7">Aste57867_18212 protein</fullName>
    </submittedName>
</protein>
<organism evidence="7 8">
    <name type="scientific">Aphanomyces stellatus</name>
    <dbReference type="NCBI Taxonomy" id="120398"/>
    <lineage>
        <taxon>Eukaryota</taxon>
        <taxon>Sar</taxon>
        <taxon>Stramenopiles</taxon>
        <taxon>Oomycota</taxon>
        <taxon>Saprolegniomycetes</taxon>
        <taxon>Saprolegniales</taxon>
        <taxon>Verrucalvaceae</taxon>
        <taxon>Aphanomyces</taxon>
    </lineage>
</organism>
<feature type="compositionally biased region" description="Basic and acidic residues" evidence="4">
    <location>
        <begin position="79"/>
        <end position="99"/>
    </location>
</feature>
<dbReference type="GO" id="GO:0005085">
    <property type="term" value="F:guanyl-nucleotide exchange factor activity"/>
    <property type="evidence" value="ECO:0007669"/>
    <property type="project" value="TreeGrafter"/>
</dbReference>
<dbReference type="OrthoDB" id="331763at2759"/>
<reference evidence="6" key="2">
    <citation type="submission" date="2019-06" db="EMBL/GenBank/DDBJ databases">
        <title>Genomics analysis of Aphanomyces spp. identifies a new class of oomycete effector associated with host adaptation.</title>
        <authorList>
            <person name="Gaulin E."/>
        </authorList>
    </citation>
    <scope>NUCLEOTIDE SEQUENCE</scope>
    <source>
        <strain evidence="6">CBS 578.67</strain>
    </source>
</reference>
<keyword evidence="3" id="KW-0648">Protein biosynthesis</keyword>
<dbReference type="InterPro" id="IPR049720">
    <property type="entry name" value="EF1B_bsu/dsu"/>
</dbReference>
<sequence>MSAKFTLVKTAKYSVLHPTKGCKPMKAAAAAPAKAAAAPKPSTPKASTPKAAAKPAADDDDDDMFGDDDEEEEAAAAEAAKKRAEAAKANKKEKPKPIERSQVVIEVKPWEAETDLEELAAQIKALEIDGLSWGEGHKLVPVAFGIKKLLVQCIIVDDKVLLDDITDAIEAFEDYVQSVDIASMNKV</sequence>
<dbReference type="GO" id="GO:0003746">
    <property type="term" value="F:translation elongation factor activity"/>
    <property type="evidence" value="ECO:0007669"/>
    <property type="project" value="UniProtKB-KW"/>
</dbReference>
<dbReference type="InterPro" id="IPR036219">
    <property type="entry name" value="eEF-1beta-like_sf"/>
</dbReference>
<feature type="compositionally biased region" description="Low complexity" evidence="4">
    <location>
        <begin position="24"/>
        <end position="55"/>
    </location>
</feature>
<dbReference type="SUPFAM" id="SSF54984">
    <property type="entry name" value="eEF-1beta-like"/>
    <property type="match status" value="1"/>
</dbReference>
<evidence type="ECO:0000313" key="6">
    <source>
        <dbReference type="EMBL" id="KAF0690377.1"/>
    </source>
</evidence>
<evidence type="ECO:0000259" key="5">
    <source>
        <dbReference type="SMART" id="SM00888"/>
    </source>
</evidence>
<proteinExistence type="inferred from homology"/>
<evidence type="ECO:0000256" key="4">
    <source>
        <dbReference type="SAM" id="MobiDB-lite"/>
    </source>
</evidence>
<reference evidence="7 8" key="1">
    <citation type="submission" date="2019-03" db="EMBL/GenBank/DDBJ databases">
        <authorList>
            <person name="Gaulin E."/>
            <person name="Dumas B."/>
        </authorList>
    </citation>
    <scope>NUCLEOTIDE SEQUENCE [LARGE SCALE GENOMIC DNA]</scope>
    <source>
        <strain evidence="7">CBS 568.67</strain>
    </source>
</reference>